<dbReference type="PANTHER" id="PTHR39168">
    <property type="entry name" value="TRANSCRIPTIONAL REGULATOR-RELATED"/>
    <property type="match status" value="1"/>
</dbReference>
<protein>
    <submittedName>
        <fullName evidence="3">Metalloregulator ArsR/SmtB family transcription factor</fullName>
    </submittedName>
</protein>
<dbReference type="PROSITE" id="PS50987">
    <property type="entry name" value="HTH_ARSR_2"/>
    <property type="match status" value="1"/>
</dbReference>
<sequence>MNATPKVAEMVSLLGEPSRAAILTSLLDGRFHTASELALAAGVTPQTASFHLAKLTDGMLVTAEKHGRYRYYKLAGEEIAQVLEMLLTVSKPAKVTSLRQSVQMQALREARTCYDHLAGKLGVRVTRSMMERGWIAEGKEEYDVTPDGERFFASLGLDLPALRQQRRSFSRICLDWSERQHHLAGTLGHALAERFFELNWIRRADGSRAVIVTEQGSDGLKQTFGISDL</sequence>
<dbReference type="SUPFAM" id="SSF46785">
    <property type="entry name" value="Winged helix' DNA-binding domain"/>
    <property type="match status" value="1"/>
</dbReference>
<dbReference type="EMBL" id="JARTLD010000028">
    <property type="protein sequence ID" value="MED5017961.1"/>
    <property type="molecule type" value="Genomic_DNA"/>
</dbReference>
<dbReference type="InterPro" id="IPR036388">
    <property type="entry name" value="WH-like_DNA-bd_sf"/>
</dbReference>
<dbReference type="InterPro" id="IPR052543">
    <property type="entry name" value="HTH_Metal-responsive_Reg"/>
</dbReference>
<dbReference type="InterPro" id="IPR036390">
    <property type="entry name" value="WH_DNA-bd_sf"/>
</dbReference>
<dbReference type="PRINTS" id="PR00778">
    <property type="entry name" value="HTHARSR"/>
</dbReference>
<dbReference type="RefSeq" id="WP_328277979.1">
    <property type="nucleotide sequence ID" value="NZ_JARTLD010000028.1"/>
</dbReference>
<evidence type="ECO:0000256" key="1">
    <source>
        <dbReference type="ARBA" id="ARBA00023125"/>
    </source>
</evidence>
<evidence type="ECO:0000259" key="2">
    <source>
        <dbReference type="PROSITE" id="PS50987"/>
    </source>
</evidence>
<dbReference type="CDD" id="cd00090">
    <property type="entry name" value="HTH_ARSR"/>
    <property type="match status" value="1"/>
</dbReference>
<proteinExistence type="predicted"/>
<dbReference type="InterPro" id="IPR001845">
    <property type="entry name" value="HTH_ArsR_DNA-bd_dom"/>
</dbReference>
<comment type="caution">
    <text evidence="3">The sequence shown here is derived from an EMBL/GenBank/DDBJ whole genome shotgun (WGS) entry which is preliminary data.</text>
</comment>
<dbReference type="Proteomes" id="UP001343257">
    <property type="component" value="Unassembled WGS sequence"/>
</dbReference>
<dbReference type="PANTHER" id="PTHR39168:SF1">
    <property type="entry name" value="TRANSCRIPTIONAL REGULATORY PROTEIN"/>
    <property type="match status" value="1"/>
</dbReference>
<keyword evidence="4" id="KW-1185">Reference proteome</keyword>
<dbReference type="SMART" id="SM00418">
    <property type="entry name" value="HTH_ARSR"/>
    <property type="match status" value="1"/>
</dbReference>
<dbReference type="NCBIfam" id="NF033788">
    <property type="entry name" value="HTH_metalloreg"/>
    <property type="match status" value="1"/>
</dbReference>
<evidence type="ECO:0000313" key="4">
    <source>
        <dbReference type="Proteomes" id="UP001343257"/>
    </source>
</evidence>
<name>A0ABU6PSV6_9BACL</name>
<accession>A0ABU6PSV6</accession>
<gene>
    <name evidence="3" type="ORF">P9847_11675</name>
</gene>
<keyword evidence="1" id="KW-0238">DNA-binding</keyword>
<reference evidence="3 4" key="1">
    <citation type="submission" date="2023-03" db="EMBL/GenBank/DDBJ databases">
        <title>Bacillus Genome Sequencing.</title>
        <authorList>
            <person name="Dunlap C."/>
        </authorList>
    </citation>
    <scope>NUCLEOTIDE SEQUENCE [LARGE SCALE GENOMIC DNA]</scope>
    <source>
        <strain evidence="3 4">NRS-52</strain>
    </source>
</reference>
<dbReference type="Pfam" id="PF12840">
    <property type="entry name" value="HTH_20"/>
    <property type="match status" value="1"/>
</dbReference>
<evidence type="ECO:0000313" key="3">
    <source>
        <dbReference type="EMBL" id="MED5017961.1"/>
    </source>
</evidence>
<feature type="domain" description="HTH arsR-type" evidence="2">
    <location>
        <begin position="1"/>
        <end position="94"/>
    </location>
</feature>
<dbReference type="InterPro" id="IPR011991">
    <property type="entry name" value="ArsR-like_HTH"/>
</dbReference>
<organism evidence="3 4">
    <name type="scientific">Paenibacillus chibensis</name>
    <dbReference type="NCBI Taxonomy" id="59846"/>
    <lineage>
        <taxon>Bacteria</taxon>
        <taxon>Bacillati</taxon>
        <taxon>Bacillota</taxon>
        <taxon>Bacilli</taxon>
        <taxon>Bacillales</taxon>
        <taxon>Paenibacillaceae</taxon>
        <taxon>Paenibacillus</taxon>
    </lineage>
</organism>
<dbReference type="Gene3D" id="1.10.10.10">
    <property type="entry name" value="Winged helix-like DNA-binding domain superfamily/Winged helix DNA-binding domain"/>
    <property type="match status" value="1"/>
</dbReference>